<keyword evidence="4 8" id="KW-0812">Transmembrane</keyword>
<dbReference type="Proteomes" id="UP001235720">
    <property type="component" value="Unassembled WGS sequence"/>
</dbReference>
<feature type="transmembrane region" description="Helical" evidence="8">
    <location>
        <begin position="266"/>
        <end position="284"/>
    </location>
</feature>
<dbReference type="NCBIfam" id="TIGR00711">
    <property type="entry name" value="efflux_EmrB"/>
    <property type="match status" value="1"/>
</dbReference>
<feature type="transmembrane region" description="Helical" evidence="8">
    <location>
        <begin position="369"/>
        <end position="386"/>
    </location>
</feature>
<evidence type="ECO:0000256" key="3">
    <source>
        <dbReference type="ARBA" id="ARBA00022475"/>
    </source>
</evidence>
<dbReference type="Gene3D" id="1.20.1720.10">
    <property type="entry name" value="Multidrug resistance protein D"/>
    <property type="match status" value="1"/>
</dbReference>
<feature type="domain" description="Major facilitator superfamily (MFS) profile" evidence="9">
    <location>
        <begin position="49"/>
        <end position="509"/>
    </location>
</feature>
<reference evidence="10 11" key="1">
    <citation type="submission" date="2023-06" db="EMBL/GenBank/DDBJ databases">
        <authorList>
            <person name="Feng G."/>
            <person name="Li J."/>
            <person name="Zhu H."/>
        </authorList>
    </citation>
    <scope>NUCLEOTIDE SEQUENCE [LARGE SCALE GENOMIC DNA]</scope>
    <source>
        <strain evidence="10 11">RHCJP20</strain>
    </source>
</reference>
<feature type="transmembrane region" description="Helical" evidence="8">
    <location>
        <begin position="87"/>
        <end position="104"/>
    </location>
</feature>
<comment type="caution">
    <text evidence="10">The sequence shown here is derived from an EMBL/GenBank/DDBJ whole genome shotgun (WGS) entry which is preliminary data.</text>
</comment>
<feature type="transmembrane region" description="Helical" evidence="8">
    <location>
        <begin position="201"/>
        <end position="223"/>
    </location>
</feature>
<evidence type="ECO:0000313" key="10">
    <source>
        <dbReference type="EMBL" id="MDM7887640.1"/>
    </source>
</evidence>
<organism evidence="10 11">
    <name type="scientific">Curtobacterium subtropicum</name>
    <dbReference type="NCBI Taxonomy" id="3055138"/>
    <lineage>
        <taxon>Bacteria</taxon>
        <taxon>Bacillati</taxon>
        <taxon>Actinomycetota</taxon>
        <taxon>Actinomycetes</taxon>
        <taxon>Micrococcales</taxon>
        <taxon>Microbacteriaceae</taxon>
        <taxon>Curtobacterium</taxon>
    </lineage>
</organism>
<feature type="transmembrane region" description="Helical" evidence="8">
    <location>
        <begin position="47"/>
        <end position="67"/>
    </location>
</feature>
<feature type="transmembrane region" description="Helical" evidence="8">
    <location>
        <begin position="116"/>
        <end position="138"/>
    </location>
</feature>
<dbReference type="SUPFAM" id="SSF103473">
    <property type="entry name" value="MFS general substrate transporter"/>
    <property type="match status" value="1"/>
</dbReference>
<dbReference type="Pfam" id="PF07690">
    <property type="entry name" value="MFS_1"/>
    <property type="match status" value="1"/>
</dbReference>
<feature type="transmembrane region" description="Helical" evidence="8">
    <location>
        <begin position="305"/>
        <end position="328"/>
    </location>
</feature>
<keyword evidence="3" id="KW-1003">Cell membrane</keyword>
<dbReference type="PROSITE" id="PS50850">
    <property type="entry name" value="MFS"/>
    <property type="match status" value="1"/>
</dbReference>
<dbReference type="PRINTS" id="PR01036">
    <property type="entry name" value="TCRTETB"/>
</dbReference>
<feature type="region of interest" description="Disordered" evidence="7">
    <location>
        <begin position="1"/>
        <end position="39"/>
    </location>
</feature>
<dbReference type="PANTHER" id="PTHR42718:SF46">
    <property type="entry name" value="BLR6921 PROTEIN"/>
    <property type="match status" value="1"/>
</dbReference>
<protein>
    <submittedName>
        <fullName evidence="10">MFS transporter</fullName>
    </submittedName>
</protein>
<evidence type="ECO:0000313" key="11">
    <source>
        <dbReference type="Proteomes" id="UP001235720"/>
    </source>
</evidence>
<feature type="transmembrane region" description="Helical" evidence="8">
    <location>
        <begin position="483"/>
        <end position="505"/>
    </location>
</feature>
<feature type="transmembrane region" description="Helical" evidence="8">
    <location>
        <begin position="174"/>
        <end position="195"/>
    </location>
</feature>
<keyword evidence="2" id="KW-0813">Transport</keyword>
<comment type="subcellular location">
    <subcellularLocation>
        <location evidence="1">Cell membrane</location>
        <topology evidence="1">Multi-pass membrane protein</topology>
    </subcellularLocation>
</comment>
<dbReference type="InterPro" id="IPR011701">
    <property type="entry name" value="MFS"/>
</dbReference>
<evidence type="ECO:0000256" key="1">
    <source>
        <dbReference type="ARBA" id="ARBA00004651"/>
    </source>
</evidence>
<gene>
    <name evidence="10" type="ORF">QUG98_04145</name>
</gene>
<dbReference type="InterPro" id="IPR004638">
    <property type="entry name" value="EmrB-like"/>
</dbReference>
<evidence type="ECO:0000256" key="8">
    <source>
        <dbReference type="SAM" id="Phobius"/>
    </source>
</evidence>
<evidence type="ECO:0000256" key="2">
    <source>
        <dbReference type="ARBA" id="ARBA00022448"/>
    </source>
</evidence>
<evidence type="ECO:0000256" key="6">
    <source>
        <dbReference type="ARBA" id="ARBA00023136"/>
    </source>
</evidence>
<dbReference type="RefSeq" id="WP_289469357.1">
    <property type="nucleotide sequence ID" value="NZ_JAUCMM010000002.1"/>
</dbReference>
<feature type="transmembrane region" description="Helical" evidence="8">
    <location>
        <begin position="398"/>
        <end position="417"/>
    </location>
</feature>
<feature type="transmembrane region" description="Helical" evidence="8">
    <location>
        <begin position="144"/>
        <end position="162"/>
    </location>
</feature>
<dbReference type="PANTHER" id="PTHR42718">
    <property type="entry name" value="MAJOR FACILITATOR SUPERFAMILY MULTIDRUG TRANSPORTER MFSC"/>
    <property type="match status" value="1"/>
</dbReference>
<dbReference type="EMBL" id="JAUCMM010000002">
    <property type="protein sequence ID" value="MDM7887640.1"/>
    <property type="molecule type" value="Genomic_DNA"/>
</dbReference>
<dbReference type="CDD" id="cd17321">
    <property type="entry name" value="MFS_MMR_MDR_like"/>
    <property type="match status" value="1"/>
</dbReference>
<proteinExistence type="predicted"/>
<dbReference type="InterPro" id="IPR020846">
    <property type="entry name" value="MFS_dom"/>
</dbReference>
<name>A0ABT7TDK1_9MICO</name>
<evidence type="ECO:0000256" key="7">
    <source>
        <dbReference type="SAM" id="MobiDB-lite"/>
    </source>
</evidence>
<sequence>MTAEQTVPAPTGSVPTTTGRAAGTTPGTTLGSGSGSGSGSDRANHRWIALAVIALAQLMVVLDATIVNIALPSAQADLGFGTDQRQWIVTAYSLAFGSLLLLGGRLGDLFGRKTTFIVGLVGFALASVLGGLADSFGLLVAARALQGVFGALLAPSALGMLTTTFRDPKERGRAFGIFGSIAGSGAAIGLLLGGVFTEYASWRWCLYVNVVFAVLGVIGALVFMAKPPKVERPRIDVAGVLTITAGLVGIVYGFSNAESNGWDAPLTIVMLAAGVLLVAGFVVIETRVAHPLLPLRVVLDRDRGGAFIAIGLVAIGMFGIFLFLTYYLEQTLGFSSLQTGLAFLPMPLSIMVSATQIGGRLLPRVGPKVLIFAGGLVAATGLLLLLRTEVDSTYAGTVLPALIVIGLGMGTIFSSAMNTATTGVARADAGVASATVNTMQQIGGSIGTALLSTIFADVVKDSLSGLSAAPTKLQQAQAVIDGYHVAFGISAGVLVLVALAGGLLINRQSVRLAKLEHASAATTGSIPAAAH</sequence>
<evidence type="ECO:0000256" key="4">
    <source>
        <dbReference type="ARBA" id="ARBA00022692"/>
    </source>
</evidence>
<feature type="transmembrane region" description="Helical" evidence="8">
    <location>
        <begin position="235"/>
        <end position="254"/>
    </location>
</feature>
<feature type="compositionally biased region" description="Low complexity" evidence="7">
    <location>
        <begin position="15"/>
        <end position="29"/>
    </location>
</feature>
<keyword evidence="6 8" id="KW-0472">Membrane</keyword>
<evidence type="ECO:0000259" key="9">
    <source>
        <dbReference type="PROSITE" id="PS50850"/>
    </source>
</evidence>
<evidence type="ECO:0000256" key="5">
    <source>
        <dbReference type="ARBA" id="ARBA00022989"/>
    </source>
</evidence>
<keyword evidence="5 8" id="KW-1133">Transmembrane helix</keyword>
<dbReference type="InterPro" id="IPR036259">
    <property type="entry name" value="MFS_trans_sf"/>
</dbReference>
<dbReference type="Gene3D" id="1.20.1250.20">
    <property type="entry name" value="MFS general substrate transporter like domains"/>
    <property type="match status" value="1"/>
</dbReference>
<keyword evidence="11" id="KW-1185">Reference proteome</keyword>
<accession>A0ABT7TDK1</accession>